<dbReference type="EMBL" id="CP011339">
    <property type="protein sequence ID" value="AKV68130.1"/>
    <property type="molecule type" value="Genomic_DNA"/>
</dbReference>
<evidence type="ECO:0000313" key="3">
    <source>
        <dbReference type="Proteomes" id="UP000068167"/>
    </source>
</evidence>
<dbReference type="CDD" id="cd06260">
    <property type="entry name" value="DUF820-like"/>
    <property type="match status" value="1"/>
</dbReference>
<accession>A0A0K1S263</accession>
<sequence length="207" mass="23781">MPAMSQTLPKTVNFEEFVLWLPENSGVRYELHKGNIIEMAQPAGEHEEIKGFLTVKLSGIIDRLGLPYLIPNQAIVRPAGKNSGYFPDVLVLNRTKLAQEKLWKKESILRDGASIPLIIEVVSTNWRDDYYLKFADYEEMGIPEYWIVDYAALGGRNFLGTPKQPTISVCRLVEEEYQIRQFRDRDILISQTFTELNLTVNQIFLSL</sequence>
<dbReference type="AlphaFoldDB" id="A0A0K1S263"/>
<dbReference type="Gene3D" id="3.90.1570.10">
    <property type="entry name" value="tt1808, chain A"/>
    <property type="match status" value="1"/>
</dbReference>
<dbReference type="PATRIC" id="fig|1638788.3.peg.3131"/>
<evidence type="ECO:0000313" key="2">
    <source>
        <dbReference type="EMBL" id="AKV68130.1"/>
    </source>
</evidence>
<protein>
    <submittedName>
        <fullName evidence="2">Uncharacterized protein conserved</fullName>
    </submittedName>
</protein>
<gene>
    <name evidence="2" type="ORF">VL20_3109</name>
</gene>
<evidence type="ECO:0000259" key="1">
    <source>
        <dbReference type="Pfam" id="PF05685"/>
    </source>
</evidence>
<proteinExistence type="predicted"/>
<feature type="domain" description="Putative restriction endonuclease" evidence="1">
    <location>
        <begin position="14"/>
        <end position="200"/>
    </location>
</feature>
<dbReference type="PANTHER" id="PTHR34107:SF2">
    <property type="entry name" value="SLL0888 PROTEIN"/>
    <property type="match status" value="1"/>
</dbReference>
<dbReference type="KEGG" id="mpk:VL20_3109"/>
<dbReference type="InterPro" id="IPR012296">
    <property type="entry name" value="Nuclease_put_TT1808"/>
</dbReference>
<dbReference type="InterPro" id="IPR011335">
    <property type="entry name" value="Restrct_endonuc-II-like"/>
</dbReference>
<dbReference type="InterPro" id="IPR008538">
    <property type="entry name" value="Uma2"/>
</dbReference>
<dbReference type="Proteomes" id="UP000068167">
    <property type="component" value="Chromosome"/>
</dbReference>
<dbReference type="Pfam" id="PF05685">
    <property type="entry name" value="Uma2"/>
    <property type="match status" value="1"/>
</dbReference>
<organism evidence="2 3">
    <name type="scientific">Microcystis panniformis FACHB-1757</name>
    <dbReference type="NCBI Taxonomy" id="1638788"/>
    <lineage>
        <taxon>Bacteria</taxon>
        <taxon>Bacillati</taxon>
        <taxon>Cyanobacteriota</taxon>
        <taxon>Cyanophyceae</taxon>
        <taxon>Oscillatoriophycideae</taxon>
        <taxon>Chroococcales</taxon>
        <taxon>Microcystaceae</taxon>
        <taxon>Microcystis</taxon>
    </lineage>
</organism>
<keyword evidence="3" id="KW-1185">Reference proteome</keyword>
<reference evidence="2 3" key="1">
    <citation type="journal article" date="2016" name="Stand. Genomic Sci.">
        <title>Complete genome sequence and genomic characterization of Microcystis panniformis FACHB 1757 by third-generation sequencing.</title>
        <authorList>
            <person name="Zhang J.Y."/>
            <person name="Guan R."/>
            <person name="Zhang H.J."/>
            <person name="Li H."/>
            <person name="Xiao P."/>
            <person name="Yu G.L."/>
            <person name="Du L."/>
            <person name="Cao D.M."/>
            <person name="Zhu B.C."/>
            <person name="Li R.H."/>
            <person name="Lu Z.H."/>
        </authorList>
    </citation>
    <scope>NUCLEOTIDE SEQUENCE [LARGE SCALE GENOMIC DNA]</scope>
    <source>
        <strain evidence="2 3">FACHB-1757</strain>
    </source>
</reference>
<name>A0A0K1S263_9CHRO</name>
<dbReference type="PANTHER" id="PTHR34107">
    <property type="entry name" value="SLL0198 PROTEIN-RELATED"/>
    <property type="match status" value="1"/>
</dbReference>
<dbReference type="SUPFAM" id="SSF52980">
    <property type="entry name" value="Restriction endonuclease-like"/>
    <property type="match status" value="1"/>
</dbReference>